<evidence type="ECO:0000256" key="3">
    <source>
        <dbReference type="ARBA" id="ARBA00022553"/>
    </source>
</evidence>
<sequence length="443" mass="47925">MATAESISWLPVQGLHQVNIGSSLTRALKARNGMPAAKSKFPERDFYSFRYNFKPPSVDATKPGNLSITRSGDTSQATVTQPSQTGDTHMFIGSASPAKEVDCILIYDEETQTFMLEKLDSYMSLKYEKKISAQADDVLPAMPQEALKEEEEEASEEEGEISMEPTGLPQRPPSPRPVSAPPARPAHLPRKPPPHDLPAKPVPQQSAPQPLKQGIKRPRSPSPPPPTGPATMDLSEPEEETLEFGHPAKRMKTPPLSPSLAAAADEETLEFGRPTKPSASRSPEHSRPPQPRANPNEETLEFGRPAKRSRPEPSAQVLSGDSLALSGAGDDGFSLALPDAGPVAATSDSEEEDEEWDEVIAQPDASAQGDILVDVSATDEGGEELDMGMFEMEMNQQLTASDDQQMDEGDMDDFANAVEDFAAENAEQNYDDDSTSSEDSDDD</sequence>
<evidence type="ECO:0000256" key="7">
    <source>
        <dbReference type="ARBA" id="ARBA00023242"/>
    </source>
</evidence>
<dbReference type="PANTHER" id="PTHR15970:SF2">
    <property type="entry name" value="ELL-ASSOCIATED FACTOR EAF"/>
    <property type="match status" value="1"/>
</dbReference>
<evidence type="ECO:0000259" key="9">
    <source>
        <dbReference type="Pfam" id="PF09816"/>
    </source>
</evidence>
<protein>
    <recommendedName>
        <fullName evidence="9">Transcription elongation factor Eaf N-terminal domain-containing protein</fullName>
    </recommendedName>
</protein>
<keyword evidence="7" id="KW-0539">Nucleus</keyword>
<evidence type="ECO:0000256" key="5">
    <source>
        <dbReference type="ARBA" id="ARBA00023159"/>
    </source>
</evidence>
<feature type="region of interest" description="Disordered" evidence="8">
    <location>
        <begin position="69"/>
        <end position="92"/>
    </location>
</feature>
<evidence type="ECO:0000256" key="8">
    <source>
        <dbReference type="SAM" id="MobiDB-lite"/>
    </source>
</evidence>
<accession>A0A0D7A437</accession>
<feature type="compositionally biased region" description="Acidic residues" evidence="8">
    <location>
        <begin position="348"/>
        <end position="358"/>
    </location>
</feature>
<feature type="compositionally biased region" description="Acidic residues" evidence="8">
    <location>
        <begin position="429"/>
        <end position="443"/>
    </location>
</feature>
<feature type="compositionally biased region" description="Acidic residues" evidence="8">
    <location>
        <begin position="148"/>
        <end position="161"/>
    </location>
</feature>
<feature type="region of interest" description="Disordered" evidence="8">
    <location>
        <begin position="397"/>
        <end position="443"/>
    </location>
</feature>
<keyword evidence="4" id="KW-0805">Transcription regulation</keyword>
<keyword evidence="5" id="KW-0010">Activator</keyword>
<dbReference type="Proteomes" id="UP000054144">
    <property type="component" value="Unassembled WGS sequence"/>
</dbReference>
<organism evidence="10 11">
    <name type="scientific">Fistulina hepatica ATCC 64428</name>
    <dbReference type="NCBI Taxonomy" id="1128425"/>
    <lineage>
        <taxon>Eukaryota</taxon>
        <taxon>Fungi</taxon>
        <taxon>Dikarya</taxon>
        <taxon>Basidiomycota</taxon>
        <taxon>Agaricomycotina</taxon>
        <taxon>Agaricomycetes</taxon>
        <taxon>Agaricomycetidae</taxon>
        <taxon>Agaricales</taxon>
        <taxon>Fistulinaceae</taxon>
        <taxon>Fistulina</taxon>
    </lineage>
</organism>
<evidence type="ECO:0000313" key="11">
    <source>
        <dbReference type="Proteomes" id="UP000054144"/>
    </source>
</evidence>
<dbReference type="InterPro" id="IPR027093">
    <property type="entry name" value="EAF_fam"/>
</dbReference>
<dbReference type="InterPro" id="IPR019194">
    <property type="entry name" value="Tscrpt_elong_fac_Eaf_N"/>
</dbReference>
<dbReference type="GO" id="GO:0032783">
    <property type="term" value="C:super elongation complex"/>
    <property type="evidence" value="ECO:0007669"/>
    <property type="project" value="InterPro"/>
</dbReference>
<dbReference type="OrthoDB" id="125903at2759"/>
<dbReference type="GO" id="GO:0003711">
    <property type="term" value="F:transcription elongation factor activity"/>
    <property type="evidence" value="ECO:0007669"/>
    <property type="project" value="TreeGrafter"/>
</dbReference>
<feature type="compositionally biased region" description="Polar residues" evidence="8">
    <location>
        <begin position="69"/>
        <end position="87"/>
    </location>
</feature>
<dbReference type="PANTHER" id="PTHR15970">
    <property type="entry name" value="ELL-ASSOCIATED FACTOR EAF"/>
    <property type="match status" value="1"/>
</dbReference>
<comment type="subcellular location">
    <subcellularLocation>
        <location evidence="1">Nucleus</location>
    </subcellularLocation>
</comment>
<dbReference type="EMBL" id="KN882061">
    <property type="protein sequence ID" value="KIY45144.1"/>
    <property type="molecule type" value="Genomic_DNA"/>
</dbReference>
<keyword evidence="6" id="KW-0804">Transcription</keyword>
<feature type="compositionally biased region" description="Pro residues" evidence="8">
    <location>
        <begin position="170"/>
        <end position="184"/>
    </location>
</feature>
<feature type="compositionally biased region" description="Acidic residues" evidence="8">
    <location>
        <begin position="404"/>
        <end position="413"/>
    </location>
</feature>
<evidence type="ECO:0000256" key="6">
    <source>
        <dbReference type="ARBA" id="ARBA00023163"/>
    </source>
</evidence>
<reference evidence="10 11" key="1">
    <citation type="journal article" date="2015" name="Fungal Genet. Biol.">
        <title>Evolution of novel wood decay mechanisms in Agaricales revealed by the genome sequences of Fistulina hepatica and Cylindrobasidium torrendii.</title>
        <authorList>
            <person name="Floudas D."/>
            <person name="Held B.W."/>
            <person name="Riley R."/>
            <person name="Nagy L.G."/>
            <person name="Koehler G."/>
            <person name="Ransdell A.S."/>
            <person name="Younus H."/>
            <person name="Chow J."/>
            <person name="Chiniquy J."/>
            <person name="Lipzen A."/>
            <person name="Tritt A."/>
            <person name="Sun H."/>
            <person name="Haridas S."/>
            <person name="LaButti K."/>
            <person name="Ohm R.A."/>
            <person name="Kues U."/>
            <person name="Blanchette R.A."/>
            <person name="Grigoriev I.V."/>
            <person name="Minto R.E."/>
            <person name="Hibbett D.S."/>
        </authorList>
    </citation>
    <scope>NUCLEOTIDE SEQUENCE [LARGE SCALE GENOMIC DNA]</scope>
    <source>
        <strain evidence="10 11">ATCC 64428</strain>
    </source>
</reference>
<keyword evidence="3" id="KW-0597">Phosphoprotein</keyword>
<evidence type="ECO:0000256" key="1">
    <source>
        <dbReference type="ARBA" id="ARBA00004123"/>
    </source>
</evidence>
<dbReference type="Pfam" id="PF09816">
    <property type="entry name" value="EAF"/>
    <property type="match status" value="1"/>
</dbReference>
<comment type="similarity">
    <text evidence="2">Belongs to the EAF family.</text>
</comment>
<keyword evidence="11" id="KW-1185">Reference proteome</keyword>
<evidence type="ECO:0000256" key="2">
    <source>
        <dbReference type="ARBA" id="ARBA00007798"/>
    </source>
</evidence>
<proteinExistence type="inferred from homology"/>
<name>A0A0D7A437_9AGAR</name>
<evidence type="ECO:0000256" key="4">
    <source>
        <dbReference type="ARBA" id="ARBA00023015"/>
    </source>
</evidence>
<gene>
    <name evidence="10" type="ORF">FISHEDRAFT_61320</name>
</gene>
<feature type="domain" description="Transcription elongation factor Eaf N-terminal" evidence="9">
    <location>
        <begin position="16"/>
        <end position="129"/>
    </location>
</feature>
<dbReference type="GO" id="GO:0006368">
    <property type="term" value="P:transcription elongation by RNA polymerase II"/>
    <property type="evidence" value="ECO:0007669"/>
    <property type="project" value="InterPro"/>
</dbReference>
<feature type="region of interest" description="Disordered" evidence="8">
    <location>
        <begin position="145"/>
        <end position="372"/>
    </location>
</feature>
<evidence type="ECO:0000313" key="10">
    <source>
        <dbReference type="EMBL" id="KIY45144.1"/>
    </source>
</evidence>
<dbReference type="AlphaFoldDB" id="A0A0D7A437"/>